<proteinExistence type="predicted"/>
<protein>
    <recommendedName>
        <fullName evidence="1">Cyclic nucleotide-binding domain-containing protein</fullName>
    </recommendedName>
</protein>
<organism evidence="2 3">
    <name type="scientific">Pleurodeles waltl</name>
    <name type="common">Iberian ribbed newt</name>
    <dbReference type="NCBI Taxonomy" id="8319"/>
    <lineage>
        <taxon>Eukaryota</taxon>
        <taxon>Metazoa</taxon>
        <taxon>Chordata</taxon>
        <taxon>Craniata</taxon>
        <taxon>Vertebrata</taxon>
        <taxon>Euteleostomi</taxon>
        <taxon>Amphibia</taxon>
        <taxon>Batrachia</taxon>
        <taxon>Caudata</taxon>
        <taxon>Salamandroidea</taxon>
        <taxon>Salamandridae</taxon>
        <taxon>Pleurodelinae</taxon>
        <taxon>Pleurodeles</taxon>
    </lineage>
</organism>
<dbReference type="PANTHER" id="PTHR23011">
    <property type="entry name" value="CYCLIC NUCLEOTIDE-BINDING DOMAIN CONTAINING PROTEIN"/>
    <property type="match status" value="1"/>
</dbReference>
<evidence type="ECO:0000313" key="2">
    <source>
        <dbReference type="EMBL" id="KAJ1119831.1"/>
    </source>
</evidence>
<dbReference type="PROSITE" id="PS50042">
    <property type="entry name" value="CNMP_BINDING_3"/>
    <property type="match status" value="1"/>
</dbReference>
<dbReference type="CDD" id="cd00038">
    <property type="entry name" value="CAP_ED"/>
    <property type="match status" value="1"/>
</dbReference>
<dbReference type="InterPro" id="IPR014710">
    <property type="entry name" value="RmlC-like_jellyroll"/>
</dbReference>
<comment type="caution">
    <text evidence="2">The sequence shown here is derived from an EMBL/GenBank/DDBJ whole genome shotgun (WGS) entry which is preliminary data.</text>
</comment>
<feature type="domain" description="Cyclic nucleotide-binding" evidence="1">
    <location>
        <begin position="111"/>
        <end position="171"/>
    </location>
</feature>
<dbReference type="InterPro" id="IPR000595">
    <property type="entry name" value="cNMP-bd_dom"/>
</dbReference>
<dbReference type="AlphaFoldDB" id="A0AAV7NWK5"/>
<sequence length="171" mass="18875">MNPCQEQNVIRACTDLERDYAASRAKLLSFAEFGASTETDTLLFDLSSFKAKKQSVISTEAQLILSSPPRSRTSEGVKLAMLSLRATVDAFARYPVLIQQELAKVGWYECFGPGRVIIRQGHVPQNFYLILSGTAVVTKVTLNKQTGELFPKTVAFLKKGTYFGGALFVIE</sequence>
<dbReference type="Proteomes" id="UP001066276">
    <property type="component" value="Chromosome 8"/>
</dbReference>
<dbReference type="EMBL" id="JANPWB010000012">
    <property type="protein sequence ID" value="KAJ1119831.1"/>
    <property type="molecule type" value="Genomic_DNA"/>
</dbReference>
<dbReference type="Gene3D" id="2.60.120.10">
    <property type="entry name" value="Jelly Rolls"/>
    <property type="match status" value="1"/>
</dbReference>
<keyword evidence="3" id="KW-1185">Reference proteome</keyword>
<dbReference type="Pfam" id="PF00027">
    <property type="entry name" value="cNMP_binding"/>
    <property type="match status" value="1"/>
</dbReference>
<reference evidence="2" key="1">
    <citation type="journal article" date="2022" name="bioRxiv">
        <title>Sequencing and chromosome-scale assembly of the giantPleurodeles waltlgenome.</title>
        <authorList>
            <person name="Brown T."/>
            <person name="Elewa A."/>
            <person name="Iarovenko S."/>
            <person name="Subramanian E."/>
            <person name="Araus A.J."/>
            <person name="Petzold A."/>
            <person name="Susuki M."/>
            <person name="Suzuki K.-i.T."/>
            <person name="Hayashi T."/>
            <person name="Toyoda A."/>
            <person name="Oliveira C."/>
            <person name="Osipova E."/>
            <person name="Leigh N.D."/>
            <person name="Simon A."/>
            <person name="Yun M.H."/>
        </authorList>
    </citation>
    <scope>NUCLEOTIDE SEQUENCE</scope>
    <source>
        <strain evidence="2">20211129_DDA</strain>
        <tissue evidence="2">Liver</tissue>
    </source>
</reference>
<accession>A0AAV7NWK5</accession>
<evidence type="ECO:0000313" key="3">
    <source>
        <dbReference type="Proteomes" id="UP001066276"/>
    </source>
</evidence>
<dbReference type="PANTHER" id="PTHR23011:SF28">
    <property type="entry name" value="CYCLIC NUCLEOTIDE-BINDING DOMAIN CONTAINING PROTEIN"/>
    <property type="match status" value="1"/>
</dbReference>
<gene>
    <name evidence="2" type="ORF">NDU88_008016</name>
</gene>
<dbReference type="SUPFAM" id="SSF51206">
    <property type="entry name" value="cAMP-binding domain-like"/>
    <property type="match status" value="1"/>
</dbReference>
<name>A0AAV7NWK5_PLEWA</name>
<dbReference type="InterPro" id="IPR018490">
    <property type="entry name" value="cNMP-bd_dom_sf"/>
</dbReference>
<evidence type="ECO:0000259" key="1">
    <source>
        <dbReference type="PROSITE" id="PS50042"/>
    </source>
</evidence>